<protein>
    <recommendedName>
        <fullName evidence="9">Type II secretion system protein GspF domain-containing protein</fullName>
    </recommendedName>
</protein>
<dbReference type="GO" id="GO:0015628">
    <property type="term" value="P:protein secretion by the type II secretion system"/>
    <property type="evidence" value="ECO:0007669"/>
    <property type="project" value="TreeGrafter"/>
</dbReference>
<dbReference type="EMBL" id="MHCS01000007">
    <property type="protein sequence ID" value="OGY26934.1"/>
    <property type="molecule type" value="Genomic_DNA"/>
</dbReference>
<comment type="similarity">
    <text evidence="2">Belongs to the GSP F family.</text>
</comment>
<reference evidence="10 11" key="1">
    <citation type="journal article" date="2016" name="Nat. Commun.">
        <title>Thousands of microbial genomes shed light on interconnected biogeochemical processes in an aquifer system.</title>
        <authorList>
            <person name="Anantharaman K."/>
            <person name="Brown C.T."/>
            <person name="Hug L.A."/>
            <person name="Sharon I."/>
            <person name="Castelle C.J."/>
            <person name="Probst A.J."/>
            <person name="Thomas B.C."/>
            <person name="Singh A."/>
            <person name="Wilkins M.J."/>
            <person name="Karaoz U."/>
            <person name="Brodie E.L."/>
            <person name="Williams K.H."/>
            <person name="Hubbard S.S."/>
            <person name="Banfield J.F."/>
        </authorList>
    </citation>
    <scope>NUCLEOTIDE SEQUENCE [LARGE SCALE GENOMIC DNA]</scope>
</reference>
<dbReference type="InterPro" id="IPR018076">
    <property type="entry name" value="T2SS_GspF_dom"/>
</dbReference>
<dbReference type="PANTHER" id="PTHR30012:SF0">
    <property type="entry name" value="TYPE II SECRETION SYSTEM PROTEIN F-RELATED"/>
    <property type="match status" value="1"/>
</dbReference>
<evidence type="ECO:0000256" key="3">
    <source>
        <dbReference type="ARBA" id="ARBA00022475"/>
    </source>
</evidence>
<keyword evidence="3" id="KW-1003">Cell membrane</keyword>
<feature type="domain" description="Type II secretion system protein GspF" evidence="9">
    <location>
        <begin position="268"/>
        <end position="390"/>
    </location>
</feature>
<dbReference type="InterPro" id="IPR042094">
    <property type="entry name" value="T2SS_GspF_sf"/>
</dbReference>
<evidence type="ECO:0000256" key="8">
    <source>
        <dbReference type="SAM" id="Phobius"/>
    </source>
</evidence>
<dbReference type="Pfam" id="PF00482">
    <property type="entry name" value="T2SSF"/>
    <property type="match status" value="2"/>
</dbReference>
<comment type="subcellular location">
    <subcellularLocation>
        <location evidence="1">Cell inner membrane</location>
        <topology evidence="1">Multi-pass membrane protein</topology>
    </subcellularLocation>
</comment>
<evidence type="ECO:0000256" key="6">
    <source>
        <dbReference type="ARBA" id="ARBA00022989"/>
    </source>
</evidence>
<dbReference type="FunFam" id="1.20.81.30:FF:000001">
    <property type="entry name" value="Type II secretion system protein F"/>
    <property type="match status" value="2"/>
</dbReference>
<evidence type="ECO:0000256" key="4">
    <source>
        <dbReference type="ARBA" id="ARBA00022519"/>
    </source>
</evidence>
<keyword evidence="6 8" id="KW-1133">Transmembrane helix</keyword>
<dbReference type="PRINTS" id="PR00812">
    <property type="entry name" value="BCTERIALGSPF"/>
</dbReference>
<feature type="transmembrane region" description="Helical" evidence="8">
    <location>
        <begin position="371"/>
        <end position="392"/>
    </location>
</feature>
<dbReference type="PANTHER" id="PTHR30012">
    <property type="entry name" value="GENERAL SECRETION PATHWAY PROTEIN"/>
    <property type="match status" value="1"/>
</dbReference>
<evidence type="ECO:0000256" key="2">
    <source>
        <dbReference type="ARBA" id="ARBA00005745"/>
    </source>
</evidence>
<keyword evidence="7 8" id="KW-0472">Membrane</keyword>
<feature type="transmembrane region" description="Helical" evidence="8">
    <location>
        <begin position="165"/>
        <end position="187"/>
    </location>
</feature>
<feature type="domain" description="Type II secretion system protein GspF" evidence="9">
    <location>
        <begin position="65"/>
        <end position="188"/>
    </location>
</feature>
<evidence type="ECO:0000313" key="11">
    <source>
        <dbReference type="Proteomes" id="UP000176389"/>
    </source>
</evidence>
<dbReference type="STRING" id="1802596.A2Z11_02645"/>
<evidence type="ECO:0000313" key="10">
    <source>
        <dbReference type="EMBL" id="OGY26934.1"/>
    </source>
</evidence>
<dbReference type="InterPro" id="IPR003004">
    <property type="entry name" value="GspF/PilC"/>
</dbReference>
<evidence type="ECO:0000256" key="7">
    <source>
        <dbReference type="ARBA" id="ARBA00023136"/>
    </source>
</evidence>
<sequence length="398" mass="43310">MQEFTYTVTDKKGTYHKGLVQAVNPKQAANILHERGFTVISIVEKKGAFEINLFNKIGIGPIAQFTRQLATMITSGLPLAESLEVLQKQTENKRLRVIIRSISEDISGGTDFSSSLSKHSEVFNAAYINAIKSGEASGTFDKVLLKLADTMEKEREFQGKIKGALVYPVIITVAMIAVAAIILIFVVPKLSQVYLDLGITLPLPTLILIAVSNFMVKFWWLLIIAGVGGSVALRRYRKTPEGALVIDRLLLRVPVFGKLNRDSSLTEFTRTLGSLAAAGVPILEALKISGETATNAVHRTAVGSVIAKVEKGASLSKALETEEVFPPLVTQMAAVGEETGKMDEVLTKVSLFFEMEVEQEVKNLTTALEPIIMITLGIMVGLLMVSIILPIYSITEAF</sequence>
<organism evidence="10 11">
    <name type="scientific">Candidatus Woykebacteria bacterium RBG_16_43_9</name>
    <dbReference type="NCBI Taxonomy" id="1802596"/>
    <lineage>
        <taxon>Bacteria</taxon>
        <taxon>Candidatus Woykeibacteriota</taxon>
    </lineage>
</organism>
<dbReference type="GO" id="GO:0005886">
    <property type="term" value="C:plasma membrane"/>
    <property type="evidence" value="ECO:0007669"/>
    <property type="project" value="UniProtKB-SubCell"/>
</dbReference>
<accession>A0A1G1WH17</accession>
<name>A0A1G1WH17_9BACT</name>
<evidence type="ECO:0000259" key="9">
    <source>
        <dbReference type="Pfam" id="PF00482"/>
    </source>
</evidence>
<dbReference type="AlphaFoldDB" id="A0A1G1WH17"/>
<keyword evidence="5 8" id="KW-0812">Transmembrane</keyword>
<dbReference type="Proteomes" id="UP000176389">
    <property type="component" value="Unassembled WGS sequence"/>
</dbReference>
<evidence type="ECO:0000256" key="5">
    <source>
        <dbReference type="ARBA" id="ARBA00022692"/>
    </source>
</evidence>
<feature type="transmembrane region" description="Helical" evidence="8">
    <location>
        <begin position="207"/>
        <end position="233"/>
    </location>
</feature>
<dbReference type="Gene3D" id="1.20.81.30">
    <property type="entry name" value="Type II secretion system (T2SS), domain F"/>
    <property type="match status" value="2"/>
</dbReference>
<comment type="caution">
    <text evidence="10">The sequence shown here is derived from an EMBL/GenBank/DDBJ whole genome shotgun (WGS) entry which is preliminary data.</text>
</comment>
<proteinExistence type="inferred from homology"/>
<gene>
    <name evidence="10" type="ORF">A2Z11_02645</name>
</gene>
<keyword evidence="4" id="KW-0997">Cell inner membrane</keyword>
<evidence type="ECO:0000256" key="1">
    <source>
        <dbReference type="ARBA" id="ARBA00004429"/>
    </source>
</evidence>